<dbReference type="InterPro" id="IPR003593">
    <property type="entry name" value="AAA+_ATPase"/>
</dbReference>
<dbReference type="KEGG" id="lpav:PLANPX_5161"/>
<dbReference type="Proteomes" id="UP000326837">
    <property type="component" value="Chromosome"/>
</dbReference>
<feature type="domain" description="ABC transporter" evidence="6">
    <location>
        <begin position="25"/>
        <end position="254"/>
    </location>
</feature>
<dbReference type="InterPro" id="IPR050763">
    <property type="entry name" value="ABC_transporter_ATP-binding"/>
</dbReference>
<evidence type="ECO:0000256" key="1">
    <source>
        <dbReference type="ARBA" id="ARBA00005417"/>
    </source>
</evidence>
<keyword evidence="4" id="KW-0547">Nucleotide-binding</keyword>
<keyword evidence="5 7" id="KW-0067">ATP-binding</keyword>
<keyword evidence="2" id="KW-0813">Transport</keyword>
<evidence type="ECO:0000256" key="3">
    <source>
        <dbReference type="ARBA" id="ARBA00022458"/>
    </source>
</evidence>
<evidence type="ECO:0000259" key="6">
    <source>
        <dbReference type="PROSITE" id="PS50893"/>
    </source>
</evidence>
<dbReference type="PANTHER" id="PTHR42711:SF5">
    <property type="entry name" value="ABC TRANSPORTER ATP-BINDING PROTEIN NATA"/>
    <property type="match status" value="1"/>
</dbReference>
<protein>
    <submittedName>
        <fullName evidence="7">Gliding motility-associated ABC transporter ATP-binding protein GldA</fullName>
    </submittedName>
</protein>
<dbReference type="Pfam" id="PF00005">
    <property type="entry name" value="ABC_tran"/>
    <property type="match status" value="1"/>
</dbReference>
<keyword evidence="8" id="KW-1185">Reference proteome</keyword>
<evidence type="ECO:0000313" key="7">
    <source>
        <dbReference type="EMBL" id="BBO35549.1"/>
    </source>
</evidence>
<dbReference type="AlphaFoldDB" id="A0A5K7XPY6"/>
<name>A0A5K7XPY6_9BACT</name>
<evidence type="ECO:0000313" key="8">
    <source>
        <dbReference type="Proteomes" id="UP000326837"/>
    </source>
</evidence>
<accession>A0A5K7XPY6</accession>
<evidence type="ECO:0000256" key="5">
    <source>
        <dbReference type="ARBA" id="ARBA00022840"/>
    </source>
</evidence>
<dbReference type="SUPFAM" id="SSF52540">
    <property type="entry name" value="P-loop containing nucleoside triphosphate hydrolases"/>
    <property type="match status" value="1"/>
</dbReference>
<dbReference type="Gene3D" id="3.40.50.300">
    <property type="entry name" value="P-loop containing nucleotide triphosphate hydrolases"/>
    <property type="match status" value="1"/>
</dbReference>
<proteinExistence type="inferred from homology"/>
<dbReference type="GO" id="GO:0005524">
    <property type="term" value="F:ATP binding"/>
    <property type="evidence" value="ECO:0007669"/>
    <property type="project" value="UniProtKB-KW"/>
</dbReference>
<reference evidence="8" key="1">
    <citation type="submission" date="2019-10" db="EMBL/GenBank/DDBJ databases">
        <title>Lacipirellula parvula gen. nov., sp. nov., representing a lineage of planctomycetes widespread in freshwater anoxic habitats, and description of the family Lacipirellulaceae.</title>
        <authorList>
            <person name="Dedysh S.N."/>
            <person name="Kulichevskaya I.S."/>
            <person name="Beletsky A.V."/>
            <person name="Rakitin A.L."/>
            <person name="Mardanov A.V."/>
            <person name="Ivanova A.A."/>
            <person name="Saltykova V.X."/>
            <person name="Rijpstra W.I.C."/>
            <person name="Sinninghe Damste J.S."/>
            <person name="Ravin N.V."/>
        </authorList>
    </citation>
    <scope>NUCLEOTIDE SEQUENCE [LARGE SCALE GENOMIC DNA]</scope>
    <source>
        <strain evidence="8">PX69</strain>
    </source>
</reference>
<keyword evidence="3" id="KW-0536">Nodulation</keyword>
<gene>
    <name evidence="7" type="ORF">PLANPX_5161</name>
</gene>
<dbReference type="GO" id="GO:0016887">
    <property type="term" value="F:ATP hydrolysis activity"/>
    <property type="evidence" value="ECO:0007669"/>
    <property type="project" value="InterPro"/>
</dbReference>
<organism evidence="7 8">
    <name type="scientific">Lacipirellula parvula</name>
    <dbReference type="NCBI Taxonomy" id="2650471"/>
    <lineage>
        <taxon>Bacteria</taxon>
        <taxon>Pseudomonadati</taxon>
        <taxon>Planctomycetota</taxon>
        <taxon>Planctomycetia</taxon>
        <taxon>Pirellulales</taxon>
        <taxon>Lacipirellulaceae</taxon>
        <taxon>Lacipirellula</taxon>
    </lineage>
</organism>
<evidence type="ECO:0000256" key="2">
    <source>
        <dbReference type="ARBA" id="ARBA00022448"/>
    </source>
</evidence>
<dbReference type="CDD" id="cd03230">
    <property type="entry name" value="ABC_DR_subfamily_A"/>
    <property type="match status" value="1"/>
</dbReference>
<dbReference type="InterPro" id="IPR027417">
    <property type="entry name" value="P-loop_NTPase"/>
</dbReference>
<dbReference type="SMART" id="SM00382">
    <property type="entry name" value="AAA"/>
    <property type="match status" value="1"/>
</dbReference>
<dbReference type="InterPro" id="IPR003439">
    <property type="entry name" value="ABC_transporter-like_ATP-bd"/>
</dbReference>
<comment type="similarity">
    <text evidence="1">Belongs to the ABC transporter superfamily.</text>
</comment>
<dbReference type="PANTHER" id="PTHR42711">
    <property type="entry name" value="ABC TRANSPORTER ATP-BINDING PROTEIN"/>
    <property type="match status" value="1"/>
</dbReference>
<sequence>MSSLPTDRPRVAEFVPVEPTGEPMIEAIGLSKYYGNFAASRDVTFSINKGEVAAFLGPNGAGKSTTMKLLTGYLAPSAGTAKIAGFNMGSERLLGAERLGYLPENGPLYPDMSPRSLLTFFGNARGMSGMALRKRIEEVISRCHLEAVIGKPIGKLSKGYRQRVGMAQALLHNPDVLILDEPTAGLDPNQIREVRKLIRELGETKTILLSTHILQEVEAMCNRVLFINEGRLVFDGTPQQLAADQSDFDERFHELTRGARRT</sequence>
<evidence type="ECO:0000256" key="4">
    <source>
        <dbReference type="ARBA" id="ARBA00022741"/>
    </source>
</evidence>
<dbReference type="EMBL" id="AP021861">
    <property type="protein sequence ID" value="BBO35549.1"/>
    <property type="molecule type" value="Genomic_DNA"/>
</dbReference>
<dbReference type="PROSITE" id="PS50893">
    <property type="entry name" value="ABC_TRANSPORTER_2"/>
    <property type="match status" value="1"/>
</dbReference>